<dbReference type="Pfam" id="PF12728">
    <property type="entry name" value="HTH_17"/>
    <property type="match status" value="1"/>
</dbReference>
<proteinExistence type="predicted"/>
<feature type="domain" description="Helix-turn-helix" evidence="1">
    <location>
        <begin position="10"/>
        <end position="55"/>
    </location>
</feature>
<evidence type="ECO:0000313" key="2">
    <source>
        <dbReference type="EMBL" id="QJD78621.1"/>
    </source>
</evidence>
<dbReference type="RefSeq" id="WP_169550589.1">
    <property type="nucleotide sequence ID" value="NZ_CP051677.1"/>
</dbReference>
<dbReference type="InterPro" id="IPR041657">
    <property type="entry name" value="HTH_17"/>
</dbReference>
<dbReference type="KEGG" id="srho:HH216_09425"/>
<dbReference type="EMBL" id="CP051677">
    <property type="protein sequence ID" value="QJD78621.1"/>
    <property type="molecule type" value="Genomic_DNA"/>
</dbReference>
<protein>
    <submittedName>
        <fullName evidence="2">Helix-turn-helix domain-containing protein</fullName>
    </submittedName>
</protein>
<organism evidence="2 3">
    <name type="scientific">Spirosoma rhododendri</name>
    <dbReference type="NCBI Taxonomy" id="2728024"/>
    <lineage>
        <taxon>Bacteria</taxon>
        <taxon>Pseudomonadati</taxon>
        <taxon>Bacteroidota</taxon>
        <taxon>Cytophagia</taxon>
        <taxon>Cytophagales</taxon>
        <taxon>Cytophagaceae</taxon>
        <taxon>Spirosoma</taxon>
    </lineage>
</organism>
<dbReference type="Proteomes" id="UP000501128">
    <property type="component" value="Chromosome"/>
</dbReference>
<keyword evidence="3" id="KW-1185">Reference proteome</keyword>
<dbReference type="AlphaFoldDB" id="A0A7L5DMA8"/>
<evidence type="ECO:0000259" key="1">
    <source>
        <dbReference type="Pfam" id="PF12728"/>
    </source>
</evidence>
<evidence type="ECO:0000313" key="3">
    <source>
        <dbReference type="Proteomes" id="UP000501128"/>
    </source>
</evidence>
<reference evidence="2 3" key="1">
    <citation type="submission" date="2020-04" db="EMBL/GenBank/DDBJ databases">
        <title>Genome sequencing of novel species.</title>
        <authorList>
            <person name="Heo J."/>
            <person name="Kim S.-J."/>
            <person name="Kim J.-S."/>
            <person name="Hong S.-B."/>
            <person name="Kwon S.-W."/>
        </authorList>
    </citation>
    <scope>NUCLEOTIDE SEQUENCE [LARGE SCALE GENOMIC DNA]</scope>
    <source>
        <strain evidence="2 3">CJU-R4</strain>
    </source>
</reference>
<name>A0A7L5DMA8_9BACT</name>
<gene>
    <name evidence="2" type="ORF">HH216_09425</name>
</gene>
<accession>A0A7L5DMA8</accession>
<sequence length="69" mass="7721">MEQNSKIDEWITQAEAARIRGVSRQSINKLVKAGRLDTFTIGGSVFVNSKQIAHFQPSPKGRKKALDHE</sequence>